<evidence type="ECO:0000313" key="5">
    <source>
        <dbReference type="EMBL" id="KAF2157260.1"/>
    </source>
</evidence>
<feature type="region of interest" description="Disordered" evidence="4">
    <location>
        <begin position="47"/>
        <end position="80"/>
    </location>
</feature>
<dbReference type="AlphaFoldDB" id="A0A9P4MJL2"/>
<protein>
    <recommendedName>
        <fullName evidence="7">Tho complex subunit 7</fullName>
    </recommendedName>
</protein>
<sequence>MSAADWPLLDPAEEDALHLTRLLSVDERPFQRITKRLLAKDALISKFPAQLPTPPPDATEDGDDAPGSAARQDQDEQTRQRYQDDVLLDFAQLESTLIRIQFLKDANDRERARYAEEKSKILATAESVRASTAELTIQLAEAQRSLALKKEYDELAEAIFKDKALKSRDILTNENEKLQAEIEDLRQEGRDFNGLWRERKERYDRVVDGGKSLIRFIKGEKEEDDSAEEDEQIQDGEGAGMKGDSSNVGTPRPDMGGATPMHTTDLEGDDGAHAAQQALAQRAVGSSLRVPGVDVSRSASPAPSLPTDGEGKDADMRDASATPRPPFYSDGMEEGETAEDDAANAEEKMDTT</sequence>
<feature type="compositionally biased region" description="Basic and acidic residues" evidence="4">
    <location>
        <begin position="309"/>
        <end position="318"/>
    </location>
</feature>
<evidence type="ECO:0000256" key="3">
    <source>
        <dbReference type="SAM" id="Coils"/>
    </source>
</evidence>
<feature type="compositionally biased region" description="Acidic residues" evidence="4">
    <location>
        <begin position="331"/>
        <end position="344"/>
    </location>
</feature>
<accession>A0A9P4MJL2</accession>
<proteinExistence type="predicted"/>
<keyword evidence="6" id="KW-1185">Reference proteome</keyword>
<feature type="compositionally biased region" description="Acidic residues" evidence="4">
    <location>
        <begin position="222"/>
        <end position="234"/>
    </location>
</feature>
<name>A0A9P4MJL2_9PEZI</name>
<evidence type="ECO:0008006" key="7">
    <source>
        <dbReference type="Google" id="ProtNLM"/>
    </source>
</evidence>
<dbReference type="OrthoDB" id="205166at2759"/>
<dbReference type="InterPro" id="IPR008501">
    <property type="entry name" value="THOC7/Mft1"/>
</dbReference>
<evidence type="ECO:0000313" key="6">
    <source>
        <dbReference type="Proteomes" id="UP000799439"/>
    </source>
</evidence>
<dbReference type="Pfam" id="PF05615">
    <property type="entry name" value="THOC7"/>
    <property type="match status" value="1"/>
</dbReference>
<feature type="region of interest" description="Disordered" evidence="4">
    <location>
        <begin position="217"/>
        <end position="352"/>
    </location>
</feature>
<comment type="subcellular location">
    <subcellularLocation>
        <location evidence="1">Nucleus</location>
    </subcellularLocation>
</comment>
<comment type="caution">
    <text evidence="5">The sequence shown here is derived from an EMBL/GenBank/DDBJ whole genome shotgun (WGS) entry which is preliminary data.</text>
</comment>
<feature type="coiled-coil region" evidence="3">
    <location>
        <begin position="161"/>
        <end position="195"/>
    </location>
</feature>
<reference evidence="5" key="1">
    <citation type="journal article" date="2020" name="Stud. Mycol.">
        <title>101 Dothideomycetes genomes: a test case for predicting lifestyles and emergence of pathogens.</title>
        <authorList>
            <person name="Haridas S."/>
            <person name="Albert R."/>
            <person name="Binder M."/>
            <person name="Bloem J."/>
            <person name="Labutti K."/>
            <person name="Salamov A."/>
            <person name="Andreopoulos B."/>
            <person name="Baker S."/>
            <person name="Barry K."/>
            <person name="Bills G."/>
            <person name="Bluhm B."/>
            <person name="Cannon C."/>
            <person name="Castanera R."/>
            <person name="Culley D."/>
            <person name="Daum C."/>
            <person name="Ezra D."/>
            <person name="Gonzalez J."/>
            <person name="Henrissat B."/>
            <person name="Kuo A."/>
            <person name="Liang C."/>
            <person name="Lipzen A."/>
            <person name="Lutzoni F."/>
            <person name="Magnuson J."/>
            <person name="Mondo S."/>
            <person name="Nolan M."/>
            <person name="Ohm R."/>
            <person name="Pangilinan J."/>
            <person name="Park H.-J."/>
            <person name="Ramirez L."/>
            <person name="Alfaro M."/>
            <person name="Sun H."/>
            <person name="Tritt A."/>
            <person name="Yoshinaga Y."/>
            <person name="Zwiers L.-H."/>
            <person name="Turgeon B."/>
            <person name="Goodwin S."/>
            <person name="Spatafora J."/>
            <person name="Crous P."/>
            <person name="Grigoriev I."/>
        </authorList>
    </citation>
    <scope>NUCLEOTIDE SEQUENCE</scope>
    <source>
        <strain evidence="5">CBS 260.36</strain>
    </source>
</reference>
<feature type="compositionally biased region" description="Low complexity" evidence="4">
    <location>
        <begin position="273"/>
        <end position="283"/>
    </location>
</feature>
<organism evidence="5 6">
    <name type="scientific">Myriangium duriaei CBS 260.36</name>
    <dbReference type="NCBI Taxonomy" id="1168546"/>
    <lineage>
        <taxon>Eukaryota</taxon>
        <taxon>Fungi</taxon>
        <taxon>Dikarya</taxon>
        <taxon>Ascomycota</taxon>
        <taxon>Pezizomycotina</taxon>
        <taxon>Dothideomycetes</taxon>
        <taxon>Dothideomycetidae</taxon>
        <taxon>Myriangiales</taxon>
        <taxon>Myriangiaceae</taxon>
        <taxon>Myriangium</taxon>
    </lineage>
</organism>
<evidence type="ECO:0000256" key="1">
    <source>
        <dbReference type="ARBA" id="ARBA00004123"/>
    </source>
</evidence>
<keyword evidence="2" id="KW-0539">Nucleus</keyword>
<dbReference type="GO" id="GO:0006397">
    <property type="term" value="P:mRNA processing"/>
    <property type="evidence" value="ECO:0007669"/>
    <property type="project" value="InterPro"/>
</dbReference>
<dbReference type="GO" id="GO:0000445">
    <property type="term" value="C:THO complex part of transcription export complex"/>
    <property type="evidence" value="ECO:0007669"/>
    <property type="project" value="InterPro"/>
</dbReference>
<evidence type="ECO:0000256" key="4">
    <source>
        <dbReference type="SAM" id="MobiDB-lite"/>
    </source>
</evidence>
<keyword evidence="3" id="KW-0175">Coiled coil</keyword>
<gene>
    <name evidence="5" type="ORF">K461DRAFT_219309</name>
</gene>
<dbReference type="EMBL" id="ML996081">
    <property type="protein sequence ID" value="KAF2157260.1"/>
    <property type="molecule type" value="Genomic_DNA"/>
</dbReference>
<evidence type="ECO:0000256" key="2">
    <source>
        <dbReference type="ARBA" id="ARBA00023242"/>
    </source>
</evidence>
<dbReference type="Proteomes" id="UP000799439">
    <property type="component" value="Unassembled WGS sequence"/>
</dbReference>